<dbReference type="InterPro" id="IPR050117">
    <property type="entry name" value="MAPK"/>
</dbReference>
<dbReference type="InterPro" id="IPR000719">
    <property type="entry name" value="Prot_kinase_dom"/>
</dbReference>
<dbReference type="PANTHER" id="PTHR24055">
    <property type="entry name" value="MITOGEN-ACTIVATED PROTEIN KINASE"/>
    <property type="match status" value="1"/>
</dbReference>
<feature type="non-terminal residue" evidence="4">
    <location>
        <position position="208"/>
    </location>
</feature>
<evidence type="ECO:0000259" key="3">
    <source>
        <dbReference type="PROSITE" id="PS50011"/>
    </source>
</evidence>
<dbReference type="GO" id="GO:0005524">
    <property type="term" value="F:ATP binding"/>
    <property type="evidence" value="ECO:0007669"/>
    <property type="project" value="UniProtKB-KW"/>
</dbReference>
<dbReference type="Gene3D" id="1.10.510.10">
    <property type="entry name" value="Transferase(Phosphotransferase) domain 1"/>
    <property type="match status" value="1"/>
</dbReference>
<keyword evidence="5" id="KW-1185">Reference proteome</keyword>
<dbReference type="OrthoDB" id="534417at2759"/>
<dbReference type="EMBL" id="BNCP01000034">
    <property type="protein sequence ID" value="GIL85886.1"/>
    <property type="molecule type" value="Genomic_DNA"/>
</dbReference>
<dbReference type="PROSITE" id="PS50011">
    <property type="entry name" value="PROTEIN_KINASE_DOM"/>
    <property type="match status" value="1"/>
</dbReference>
<dbReference type="AlphaFoldDB" id="A0A8J4CNM8"/>
<evidence type="ECO:0000313" key="5">
    <source>
        <dbReference type="Proteomes" id="UP000747110"/>
    </source>
</evidence>
<feature type="non-terminal residue" evidence="4">
    <location>
        <position position="1"/>
    </location>
</feature>
<feature type="domain" description="Protein kinase" evidence="3">
    <location>
        <begin position="8"/>
        <end position="208"/>
    </location>
</feature>
<dbReference type="PROSITE" id="PS00108">
    <property type="entry name" value="PROTEIN_KINASE_ST"/>
    <property type="match status" value="1"/>
</dbReference>
<evidence type="ECO:0000313" key="4">
    <source>
        <dbReference type="EMBL" id="GIL85886.1"/>
    </source>
</evidence>
<name>A0A8J4CNM8_9CHLO</name>
<accession>A0A8J4CNM8</accession>
<reference evidence="4" key="1">
    <citation type="journal article" date="2021" name="Proc. Natl. Acad. Sci. U.S.A.">
        <title>Three genomes in the algal genus Volvox reveal the fate of a haploid sex-determining region after a transition to homothallism.</title>
        <authorList>
            <person name="Yamamoto K."/>
            <person name="Hamaji T."/>
            <person name="Kawai-Toyooka H."/>
            <person name="Matsuzaki R."/>
            <person name="Takahashi F."/>
            <person name="Nishimura Y."/>
            <person name="Kawachi M."/>
            <person name="Noguchi H."/>
            <person name="Minakuchi Y."/>
            <person name="Umen J.G."/>
            <person name="Toyoda A."/>
            <person name="Nozaki H."/>
        </authorList>
    </citation>
    <scope>NUCLEOTIDE SEQUENCE</scope>
    <source>
        <strain evidence="4">NIES-3786</strain>
    </source>
</reference>
<keyword evidence="2" id="KW-0067">ATP-binding</keyword>
<dbReference type="SMART" id="SM00220">
    <property type="entry name" value="S_TKc"/>
    <property type="match status" value="1"/>
</dbReference>
<protein>
    <recommendedName>
        <fullName evidence="3">Protein kinase domain-containing protein</fullName>
    </recommendedName>
</protein>
<comment type="caution">
    <text evidence="4">The sequence shown here is derived from an EMBL/GenBank/DDBJ whole genome shotgun (WGS) entry which is preliminary data.</text>
</comment>
<dbReference type="Gene3D" id="3.30.200.20">
    <property type="entry name" value="Phosphorylase Kinase, domain 1"/>
    <property type="match status" value="1"/>
</dbReference>
<evidence type="ECO:0000256" key="2">
    <source>
        <dbReference type="ARBA" id="ARBA00022840"/>
    </source>
</evidence>
<dbReference type="InterPro" id="IPR011009">
    <property type="entry name" value="Kinase-like_dom_sf"/>
</dbReference>
<organism evidence="4 5">
    <name type="scientific">Volvox reticuliferus</name>
    <dbReference type="NCBI Taxonomy" id="1737510"/>
    <lineage>
        <taxon>Eukaryota</taxon>
        <taxon>Viridiplantae</taxon>
        <taxon>Chlorophyta</taxon>
        <taxon>core chlorophytes</taxon>
        <taxon>Chlorophyceae</taxon>
        <taxon>CS clade</taxon>
        <taxon>Chlamydomonadales</taxon>
        <taxon>Volvocaceae</taxon>
        <taxon>Volvox</taxon>
    </lineage>
</organism>
<sequence length="208" mass="23187">IQDFGNQYVYISHLGEGSYGTVVLCRELSPKDESSASGQRNGQCTTTLVAVKKFKWAHNDELGLGLALREIRLLKSLSHPLIIPLRGAFFSRDCKLYAVFPFIDGGCAQSVLKSRFPRGMPPARLKAFAWQLCLAVRYLHKQKVLHRDIKPANVLLSSDGTIRLCDFGFARRMGDPRAAVAPLQSGIGRDELTPYVQTRPYRAPEVLL</sequence>
<dbReference type="SUPFAM" id="SSF56112">
    <property type="entry name" value="Protein kinase-like (PK-like)"/>
    <property type="match status" value="1"/>
</dbReference>
<dbReference type="Proteomes" id="UP000747110">
    <property type="component" value="Unassembled WGS sequence"/>
</dbReference>
<keyword evidence="1" id="KW-0547">Nucleotide-binding</keyword>
<gene>
    <name evidence="4" type="ORF">Vretifemale_14413</name>
</gene>
<dbReference type="InterPro" id="IPR008271">
    <property type="entry name" value="Ser/Thr_kinase_AS"/>
</dbReference>
<evidence type="ECO:0000256" key="1">
    <source>
        <dbReference type="ARBA" id="ARBA00022741"/>
    </source>
</evidence>
<dbReference type="Pfam" id="PF00069">
    <property type="entry name" value="Pkinase"/>
    <property type="match status" value="1"/>
</dbReference>
<proteinExistence type="predicted"/>
<dbReference type="GO" id="GO:0004672">
    <property type="term" value="F:protein kinase activity"/>
    <property type="evidence" value="ECO:0007669"/>
    <property type="project" value="InterPro"/>
</dbReference>